<dbReference type="CDD" id="cd11715">
    <property type="entry name" value="THUMP_AdoMetMT"/>
    <property type="match status" value="1"/>
</dbReference>
<reference evidence="7 8" key="1">
    <citation type="submission" date="2017-08" db="EMBL/GenBank/DDBJ databases">
        <title>Acidophilic green algal genome provides insights into adaptation to an acidic environment.</title>
        <authorList>
            <person name="Hirooka S."/>
            <person name="Hirose Y."/>
            <person name="Kanesaki Y."/>
            <person name="Higuchi S."/>
            <person name="Fujiwara T."/>
            <person name="Onuma R."/>
            <person name="Era A."/>
            <person name="Ohbayashi R."/>
            <person name="Uzuka A."/>
            <person name="Nozaki H."/>
            <person name="Yoshikawa H."/>
            <person name="Miyagishima S.Y."/>
        </authorList>
    </citation>
    <scope>NUCLEOTIDE SEQUENCE [LARGE SCALE GENOMIC DNA]</scope>
    <source>
        <strain evidence="7 8">NIES-2499</strain>
    </source>
</reference>
<dbReference type="GO" id="GO:0008173">
    <property type="term" value="F:RNA methyltransferase activity"/>
    <property type="evidence" value="ECO:0007669"/>
    <property type="project" value="UniProtKB-ARBA"/>
</dbReference>
<feature type="domain" description="THUMP" evidence="5">
    <location>
        <begin position="178"/>
        <end position="238"/>
    </location>
</feature>
<dbReference type="PANTHER" id="PTHR47313:SF1">
    <property type="entry name" value="RIBOSOMAL RNA LARGE SUBUNIT METHYLTRANSFERASE K_L"/>
    <property type="match status" value="1"/>
</dbReference>
<sequence length="578" mass="64076">MTSRMFSMRIMDHYHGNIKCIVNSQAMRHVRSFRYVVTSKVSFTRESSSNQQPFISAYFKHFNSRSLKHLRGRLAQAVISSYDMQSPQEELMPEQNHSMEFFVTCYPGLEKALVMELTDLGIIHVKESKAGASFWTNNISDGYRACLWLRSAIRVLMLLSRQHLGIEERPQGRYRSGDAVYECTRQAVDWNEVILPGQTFAVDSRLWSCTDLTSSMLASVRIKDAICDSLRDKRGEKPSPPGPGVIADVPLFATLYHDTLSLFRDLSGSSLHRRGYRDAMHKAPLSEAAAAGVLILAGWKQMSSQQGLGNEAMLVDPMCGSGTFLCEAAMMARRMAPGLMRPSKTWPFRRWPDVDQAGLKAAVQEAREAVVSWNGRLIGNDVHTGALSLARRCAFTAGVDNLVTLTNQDCASLVLPGKPSIVVANPPWGVRLGGRGSEDQQDSTSSSYNTASQRGSSATVSRQKPGQSLNLQRRYQPVQDLEEFERVDLDRNGNALPLLQMSVEESWRGLSDFLRGQCGGVTAYVLSGSQEAVNLLRMKPKRKMPLTVGGIETKVYELFVLPPKPSTSGAEIVETIRG</sequence>
<gene>
    <name evidence="7" type="ORF">CEUSTIGMA_g11812.t1</name>
</gene>
<dbReference type="Pfam" id="PF01170">
    <property type="entry name" value="UPF0020"/>
    <property type="match status" value="1"/>
</dbReference>
<dbReference type="AlphaFoldDB" id="A0A250XNK8"/>
<dbReference type="Pfam" id="PF22020">
    <property type="entry name" value="RlmL_1st"/>
    <property type="match status" value="1"/>
</dbReference>
<evidence type="ECO:0000313" key="7">
    <source>
        <dbReference type="EMBL" id="GAX84390.1"/>
    </source>
</evidence>
<evidence type="ECO:0000313" key="8">
    <source>
        <dbReference type="Proteomes" id="UP000232323"/>
    </source>
</evidence>
<evidence type="ECO:0000256" key="3">
    <source>
        <dbReference type="SAM" id="MobiDB-lite"/>
    </source>
</evidence>
<dbReference type="SUPFAM" id="SSF53335">
    <property type="entry name" value="S-adenosyl-L-methionine-dependent methyltransferases"/>
    <property type="match status" value="1"/>
</dbReference>
<dbReference type="EMBL" id="BEGY01000124">
    <property type="protein sequence ID" value="GAX84390.1"/>
    <property type="molecule type" value="Genomic_DNA"/>
</dbReference>
<keyword evidence="2" id="KW-0808">Transferase</keyword>
<dbReference type="GO" id="GO:0032259">
    <property type="term" value="P:methylation"/>
    <property type="evidence" value="ECO:0007669"/>
    <property type="project" value="UniProtKB-KW"/>
</dbReference>
<dbReference type="OrthoDB" id="416496at2759"/>
<dbReference type="PROSITE" id="PS00092">
    <property type="entry name" value="N6_MTASE"/>
    <property type="match status" value="1"/>
</dbReference>
<evidence type="ECO:0000259" key="4">
    <source>
        <dbReference type="Pfam" id="PF01170"/>
    </source>
</evidence>
<evidence type="ECO:0000259" key="5">
    <source>
        <dbReference type="Pfam" id="PF02926"/>
    </source>
</evidence>
<dbReference type="InterPro" id="IPR054170">
    <property type="entry name" value="RlmL_1st"/>
</dbReference>
<feature type="region of interest" description="Disordered" evidence="3">
    <location>
        <begin position="432"/>
        <end position="471"/>
    </location>
</feature>
<feature type="domain" description="Ribosomal RNA large subunit methyltransferase K/L-like methyltransferase" evidence="4">
    <location>
        <begin position="274"/>
        <end position="438"/>
    </location>
</feature>
<dbReference type="InterPro" id="IPR000241">
    <property type="entry name" value="RlmKL-like_Mtase"/>
</dbReference>
<dbReference type="Gene3D" id="3.40.50.150">
    <property type="entry name" value="Vaccinia Virus protein VP39"/>
    <property type="match status" value="1"/>
</dbReference>
<dbReference type="Proteomes" id="UP000232323">
    <property type="component" value="Unassembled WGS sequence"/>
</dbReference>
<feature type="domain" description="RlmL ferredoxin-like" evidence="6">
    <location>
        <begin position="100"/>
        <end position="156"/>
    </location>
</feature>
<dbReference type="STRING" id="1157962.A0A250XNK8"/>
<keyword evidence="1" id="KW-0489">Methyltransferase</keyword>
<protein>
    <submittedName>
        <fullName evidence="7">Uncharacterized protein</fullName>
    </submittedName>
</protein>
<dbReference type="GO" id="GO:0043527">
    <property type="term" value="C:tRNA methyltransferase complex"/>
    <property type="evidence" value="ECO:0007669"/>
    <property type="project" value="UniProtKB-ARBA"/>
</dbReference>
<evidence type="ECO:0000259" key="6">
    <source>
        <dbReference type="Pfam" id="PF22020"/>
    </source>
</evidence>
<dbReference type="GO" id="GO:0003723">
    <property type="term" value="F:RNA binding"/>
    <property type="evidence" value="ECO:0007669"/>
    <property type="project" value="InterPro"/>
</dbReference>
<evidence type="ECO:0000256" key="1">
    <source>
        <dbReference type="ARBA" id="ARBA00022603"/>
    </source>
</evidence>
<comment type="caution">
    <text evidence="7">The sequence shown here is derived from an EMBL/GenBank/DDBJ whole genome shotgun (WGS) entry which is preliminary data.</text>
</comment>
<keyword evidence="8" id="KW-1185">Reference proteome</keyword>
<dbReference type="InterPro" id="IPR029063">
    <property type="entry name" value="SAM-dependent_MTases_sf"/>
</dbReference>
<organism evidence="7 8">
    <name type="scientific">Chlamydomonas eustigma</name>
    <dbReference type="NCBI Taxonomy" id="1157962"/>
    <lineage>
        <taxon>Eukaryota</taxon>
        <taxon>Viridiplantae</taxon>
        <taxon>Chlorophyta</taxon>
        <taxon>core chlorophytes</taxon>
        <taxon>Chlorophyceae</taxon>
        <taxon>CS clade</taxon>
        <taxon>Chlamydomonadales</taxon>
        <taxon>Chlamydomonadaceae</taxon>
        <taxon>Chlamydomonas</taxon>
    </lineage>
</organism>
<evidence type="ECO:0000256" key="2">
    <source>
        <dbReference type="ARBA" id="ARBA00022679"/>
    </source>
</evidence>
<dbReference type="Pfam" id="PF02926">
    <property type="entry name" value="THUMP"/>
    <property type="match status" value="1"/>
</dbReference>
<name>A0A250XNK8_9CHLO</name>
<dbReference type="InterPro" id="IPR004114">
    <property type="entry name" value="THUMP_dom"/>
</dbReference>
<accession>A0A250XNK8</accession>
<dbReference type="Gene3D" id="3.30.2130.30">
    <property type="match status" value="1"/>
</dbReference>
<dbReference type="InterPro" id="IPR002052">
    <property type="entry name" value="DNA_methylase_N6_adenine_CS"/>
</dbReference>
<dbReference type="PANTHER" id="PTHR47313">
    <property type="entry name" value="RIBOSOMAL RNA LARGE SUBUNIT METHYLTRANSFERASE K/L"/>
    <property type="match status" value="1"/>
</dbReference>
<proteinExistence type="predicted"/>
<feature type="compositionally biased region" description="Polar residues" evidence="3">
    <location>
        <begin position="442"/>
        <end position="471"/>
    </location>
</feature>